<feature type="compositionally biased region" description="Basic and acidic residues" evidence="1">
    <location>
        <begin position="7"/>
        <end position="19"/>
    </location>
</feature>
<organism evidence="4 5">
    <name type="scientific">Manduca sexta</name>
    <name type="common">Tobacco hawkmoth</name>
    <name type="synonym">Tobacco hornworm</name>
    <dbReference type="NCBI Taxonomy" id="7130"/>
    <lineage>
        <taxon>Eukaryota</taxon>
        <taxon>Metazoa</taxon>
        <taxon>Ecdysozoa</taxon>
        <taxon>Arthropoda</taxon>
        <taxon>Hexapoda</taxon>
        <taxon>Insecta</taxon>
        <taxon>Pterygota</taxon>
        <taxon>Neoptera</taxon>
        <taxon>Endopterygota</taxon>
        <taxon>Lepidoptera</taxon>
        <taxon>Glossata</taxon>
        <taxon>Ditrysia</taxon>
        <taxon>Bombycoidea</taxon>
        <taxon>Sphingidae</taxon>
        <taxon>Sphinginae</taxon>
        <taxon>Sphingini</taxon>
        <taxon>Manduca</taxon>
    </lineage>
</organism>
<dbReference type="SUPFAM" id="SSF47986">
    <property type="entry name" value="DEATH domain"/>
    <property type="match status" value="1"/>
</dbReference>
<dbReference type="CDD" id="cd01670">
    <property type="entry name" value="Death"/>
    <property type="match status" value="1"/>
</dbReference>
<dbReference type="Proteomes" id="UP000791440">
    <property type="component" value="Unassembled WGS sequence"/>
</dbReference>
<dbReference type="GO" id="GO:0007165">
    <property type="term" value="P:signal transduction"/>
    <property type="evidence" value="ECO:0007669"/>
    <property type="project" value="InterPro"/>
</dbReference>
<protein>
    <recommendedName>
        <fullName evidence="2">Death domain-containing protein</fullName>
    </recommendedName>
</protein>
<gene>
    <name evidence="3" type="ORF">O3G_MSEX006616</name>
    <name evidence="4" type="ORF">O3G_MSEX006635</name>
</gene>
<evidence type="ECO:0000259" key="2">
    <source>
        <dbReference type="PROSITE" id="PS50017"/>
    </source>
</evidence>
<comment type="caution">
    <text evidence="4">The sequence shown here is derived from an EMBL/GenBank/DDBJ whole genome shotgun (WGS) entry which is preliminary data.</text>
</comment>
<feature type="region of interest" description="Disordered" evidence="1">
    <location>
        <begin position="1"/>
        <end position="91"/>
    </location>
</feature>
<feature type="compositionally biased region" description="Acidic residues" evidence="1">
    <location>
        <begin position="39"/>
        <end position="58"/>
    </location>
</feature>
<dbReference type="InterPro" id="IPR011029">
    <property type="entry name" value="DEATH-like_dom_sf"/>
</dbReference>
<evidence type="ECO:0000256" key="1">
    <source>
        <dbReference type="SAM" id="MobiDB-lite"/>
    </source>
</evidence>
<dbReference type="EMBL" id="JH668388">
    <property type="protein sequence ID" value="KAG6450527.1"/>
    <property type="molecule type" value="Genomic_DNA"/>
</dbReference>
<feature type="compositionally biased region" description="Basic and acidic residues" evidence="1">
    <location>
        <begin position="81"/>
        <end position="91"/>
    </location>
</feature>
<keyword evidence="5" id="KW-1185">Reference proteome</keyword>
<dbReference type="EMBL" id="JH668388">
    <property type="protein sequence ID" value="KAG6450526.1"/>
    <property type="molecule type" value="Genomic_DNA"/>
</dbReference>
<sequence>MTSLKSKLAEFLKGLKSDAKPQAPRPSTEPRVNPQTEQNENDAPSDSEPEEIIIEDMDDTKKKKKASYKKPFFSSKPGAFPEKKKDKNTKDDYSNFVNTQATGDVINIVGCNNFRWGNNYYLGNTKKQAPPKKYFQEEEDSEPEDDIQKCNLIKLLFEAENKPEHEYLDYISQNMNEKWHRFFVKLGFTPGRIKTSIIDNASYGISEARYALLLEWVNKKRDSNLGQLSNLLWKHGERRIVKELAIMYSASKAKSDDE</sequence>
<evidence type="ECO:0000313" key="5">
    <source>
        <dbReference type="Proteomes" id="UP000791440"/>
    </source>
</evidence>
<dbReference type="Pfam" id="PF00531">
    <property type="entry name" value="Death"/>
    <property type="match status" value="1"/>
</dbReference>
<reference evidence="4" key="2">
    <citation type="submission" date="2020-12" db="EMBL/GenBank/DDBJ databases">
        <authorList>
            <person name="Kanost M."/>
        </authorList>
    </citation>
    <scope>NUCLEOTIDE SEQUENCE</scope>
</reference>
<evidence type="ECO:0000313" key="3">
    <source>
        <dbReference type="EMBL" id="KAG6450526.1"/>
    </source>
</evidence>
<dbReference type="InterPro" id="IPR000488">
    <property type="entry name" value="Death_dom"/>
</dbReference>
<dbReference type="Gene3D" id="1.10.533.10">
    <property type="entry name" value="Death Domain, Fas"/>
    <property type="match status" value="1"/>
</dbReference>
<proteinExistence type="predicted"/>
<name>A0A921Z5H6_MANSE</name>
<feature type="domain" description="Death" evidence="2">
    <location>
        <begin position="164"/>
        <end position="248"/>
    </location>
</feature>
<accession>A0A921Z5H6</accession>
<evidence type="ECO:0000313" key="4">
    <source>
        <dbReference type="EMBL" id="KAG6450527.1"/>
    </source>
</evidence>
<reference evidence="4" key="1">
    <citation type="journal article" date="2016" name="Insect Biochem. Mol. Biol.">
        <title>Multifaceted biological insights from a draft genome sequence of the tobacco hornworm moth, Manduca sexta.</title>
        <authorList>
            <person name="Kanost M.R."/>
            <person name="Arrese E.L."/>
            <person name="Cao X."/>
            <person name="Chen Y.R."/>
            <person name="Chellapilla S."/>
            <person name="Goldsmith M.R."/>
            <person name="Grosse-Wilde E."/>
            <person name="Heckel D.G."/>
            <person name="Herndon N."/>
            <person name="Jiang H."/>
            <person name="Papanicolaou A."/>
            <person name="Qu J."/>
            <person name="Soulages J.L."/>
            <person name="Vogel H."/>
            <person name="Walters J."/>
            <person name="Waterhouse R.M."/>
            <person name="Ahn S.J."/>
            <person name="Almeida F.C."/>
            <person name="An C."/>
            <person name="Aqrawi P."/>
            <person name="Bretschneider A."/>
            <person name="Bryant W.B."/>
            <person name="Bucks S."/>
            <person name="Chao H."/>
            <person name="Chevignon G."/>
            <person name="Christen J.M."/>
            <person name="Clarke D.F."/>
            <person name="Dittmer N.T."/>
            <person name="Ferguson L.C.F."/>
            <person name="Garavelou S."/>
            <person name="Gordon K.H.J."/>
            <person name="Gunaratna R.T."/>
            <person name="Han Y."/>
            <person name="Hauser F."/>
            <person name="He Y."/>
            <person name="Heidel-Fischer H."/>
            <person name="Hirsh A."/>
            <person name="Hu Y."/>
            <person name="Jiang H."/>
            <person name="Kalra D."/>
            <person name="Klinner C."/>
            <person name="Konig C."/>
            <person name="Kovar C."/>
            <person name="Kroll A.R."/>
            <person name="Kuwar S.S."/>
            <person name="Lee S.L."/>
            <person name="Lehman R."/>
            <person name="Li K."/>
            <person name="Li Z."/>
            <person name="Liang H."/>
            <person name="Lovelace S."/>
            <person name="Lu Z."/>
            <person name="Mansfield J.H."/>
            <person name="McCulloch K.J."/>
            <person name="Mathew T."/>
            <person name="Morton B."/>
            <person name="Muzny D.M."/>
            <person name="Neunemann D."/>
            <person name="Ongeri F."/>
            <person name="Pauchet Y."/>
            <person name="Pu L.L."/>
            <person name="Pyrousis I."/>
            <person name="Rao X.J."/>
            <person name="Redding A."/>
            <person name="Roesel C."/>
            <person name="Sanchez-Gracia A."/>
            <person name="Schaack S."/>
            <person name="Shukla A."/>
            <person name="Tetreau G."/>
            <person name="Wang Y."/>
            <person name="Xiong G.H."/>
            <person name="Traut W."/>
            <person name="Walsh T.K."/>
            <person name="Worley K.C."/>
            <person name="Wu D."/>
            <person name="Wu W."/>
            <person name="Wu Y.Q."/>
            <person name="Zhang X."/>
            <person name="Zou Z."/>
            <person name="Zucker H."/>
            <person name="Briscoe A.D."/>
            <person name="Burmester T."/>
            <person name="Clem R.J."/>
            <person name="Feyereisen R."/>
            <person name="Grimmelikhuijzen C.J.P."/>
            <person name="Hamodrakas S.J."/>
            <person name="Hansson B.S."/>
            <person name="Huguet E."/>
            <person name="Jermiin L.S."/>
            <person name="Lan Q."/>
            <person name="Lehman H.K."/>
            <person name="Lorenzen M."/>
            <person name="Merzendorfer H."/>
            <person name="Michalopoulos I."/>
            <person name="Morton D.B."/>
            <person name="Muthukrishnan S."/>
            <person name="Oakeshott J.G."/>
            <person name="Palmer W."/>
            <person name="Park Y."/>
            <person name="Passarelli A.L."/>
            <person name="Rozas J."/>
            <person name="Schwartz L.M."/>
            <person name="Smith W."/>
            <person name="Southgate A."/>
            <person name="Vilcinskas A."/>
            <person name="Vogt R."/>
            <person name="Wang P."/>
            <person name="Werren J."/>
            <person name="Yu X.Q."/>
            <person name="Zhou J.J."/>
            <person name="Brown S.J."/>
            <person name="Scherer S.E."/>
            <person name="Richards S."/>
            <person name="Blissard G.W."/>
        </authorList>
    </citation>
    <scope>NUCLEOTIDE SEQUENCE</scope>
</reference>
<dbReference type="PROSITE" id="PS50017">
    <property type="entry name" value="DEATH_DOMAIN"/>
    <property type="match status" value="1"/>
</dbReference>
<dbReference type="AlphaFoldDB" id="A0A921Z5H6"/>